<reference evidence="4 5" key="1">
    <citation type="submission" date="2018-07" db="EMBL/GenBank/DDBJ databases">
        <title>High-quality-draft genome sequence of Gaiella occulta.</title>
        <authorList>
            <person name="Severino R."/>
            <person name="Froufe H.J.C."/>
            <person name="Rainey F.A."/>
            <person name="Barroso C."/>
            <person name="Albuquerque L."/>
            <person name="Lobo-Da-Cunha A."/>
            <person name="Da Costa M.S."/>
            <person name="Egas C."/>
        </authorList>
    </citation>
    <scope>NUCLEOTIDE SEQUENCE [LARGE SCALE GENOMIC DNA]</scope>
    <source>
        <strain evidence="4 5">F2-233</strain>
    </source>
</reference>
<feature type="domain" description="Aminomethyltransferase C-terminal" evidence="2">
    <location>
        <begin position="690"/>
        <end position="771"/>
    </location>
</feature>
<feature type="domain" description="DUF1989" evidence="3">
    <location>
        <begin position="185"/>
        <end position="352"/>
    </location>
</feature>
<evidence type="ECO:0000313" key="4">
    <source>
        <dbReference type="EMBL" id="RDI76158.1"/>
    </source>
</evidence>
<name>A0A7M2Z167_9ACTN</name>
<dbReference type="PANTHER" id="PTHR43757">
    <property type="entry name" value="AMINOMETHYLTRANSFERASE"/>
    <property type="match status" value="1"/>
</dbReference>
<dbReference type="Pfam" id="PF08669">
    <property type="entry name" value="GCV_T_C"/>
    <property type="match status" value="1"/>
</dbReference>
<dbReference type="SUPFAM" id="SSF103025">
    <property type="entry name" value="Folate-binding domain"/>
    <property type="match status" value="1"/>
</dbReference>
<evidence type="ECO:0000259" key="3">
    <source>
        <dbReference type="Pfam" id="PF09347"/>
    </source>
</evidence>
<keyword evidence="4" id="KW-0489">Methyltransferase</keyword>
<dbReference type="AlphaFoldDB" id="A0A7M2Z167"/>
<dbReference type="EMBL" id="QQZY01000001">
    <property type="protein sequence ID" value="RDI76158.1"/>
    <property type="molecule type" value="Genomic_DNA"/>
</dbReference>
<evidence type="ECO:0000259" key="2">
    <source>
        <dbReference type="Pfam" id="PF08669"/>
    </source>
</evidence>
<keyword evidence="4" id="KW-0808">Transferase</keyword>
<dbReference type="GO" id="GO:0032259">
    <property type="term" value="P:methylation"/>
    <property type="evidence" value="ECO:0007669"/>
    <property type="project" value="UniProtKB-KW"/>
</dbReference>
<dbReference type="Pfam" id="PF01571">
    <property type="entry name" value="GCV_T"/>
    <property type="match status" value="1"/>
</dbReference>
<dbReference type="Proteomes" id="UP000254134">
    <property type="component" value="Unassembled WGS sequence"/>
</dbReference>
<dbReference type="GO" id="GO:0005829">
    <property type="term" value="C:cytosol"/>
    <property type="evidence" value="ECO:0007669"/>
    <property type="project" value="TreeGrafter"/>
</dbReference>
<dbReference type="Gene3D" id="3.30.1360.120">
    <property type="entry name" value="Probable tRNA modification gtpase trme, domain 1"/>
    <property type="match status" value="1"/>
</dbReference>
<organism evidence="4 5">
    <name type="scientific">Gaiella occulta</name>
    <dbReference type="NCBI Taxonomy" id="1002870"/>
    <lineage>
        <taxon>Bacteria</taxon>
        <taxon>Bacillati</taxon>
        <taxon>Actinomycetota</taxon>
        <taxon>Thermoleophilia</taxon>
        <taxon>Gaiellales</taxon>
        <taxon>Gaiellaceae</taxon>
        <taxon>Gaiella</taxon>
    </lineage>
</organism>
<feature type="domain" description="GCVT N-terminal" evidence="1">
    <location>
        <begin position="406"/>
        <end position="668"/>
    </location>
</feature>
<dbReference type="PANTHER" id="PTHR43757:SF2">
    <property type="entry name" value="AMINOMETHYLTRANSFERASE, MITOCHONDRIAL"/>
    <property type="match status" value="1"/>
</dbReference>
<comment type="caution">
    <text evidence="4">The sequence shown here is derived from an EMBL/GenBank/DDBJ whole genome shotgun (WGS) entry which is preliminary data.</text>
</comment>
<evidence type="ECO:0000313" key="5">
    <source>
        <dbReference type="Proteomes" id="UP000254134"/>
    </source>
</evidence>
<dbReference type="SUPFAM" id="SSF101790">
    <property type="entry name" value="Aminomethyltransferase beta-barrel domain"/>
    <property type="match status" value="1"/>
</dbReference>
<gene>
    <name evidence="4" type="ORF">Gocc_0577</name>
</gene>
<dbReference type="InterPro" id="IPR013977">
    <property type="entry name" value="GcvT_C"/>
</dbReference>
<dbReference type="InterPro" id="IPR028896">
    <property type="entry name" value="GcvT/YgfZ/DmdA"/>
</dbReference>
<evidence type="ECO:0000259" key="1">
    <source>
        <dbReference type="Pfam" id="PF01571"/>
    </source>
</evidence>
<proteinExistence type="predicted"/>
<reference evidence="5" key="2">
    <citation type="journal article" date="2019" name="MicrobiologyOpen">
        <title>High-quality draft genome sequence of Gaiella occulta isolated from a 150 meter deep mineral water borehole and comparison with the genome sequences of other deep-branching lineages of the phylum Actinobacteria.</title>
        <authorList>
            <person name="Severino R."/>
            <person name="Froufe H.J.C."/>
            <person name="Barroso C."/>
            <person name="Albuquerque L."/>
            <person name="Lobo-da-Cunha A."/>
            <person name="da Costa M.S."/>
            <person name="Egas C."/>
        </authorList>
    </citation>
    <scope>NUCLEOTIDE SEQUENCE [LARGE SCALE GENOMIC DNA]</scope>
    <source>
        <strain evidence="5">F2-233</strain>
    </source>
</reference>
<dbReference type="InterPro" id="IPR006222">
    <property type="entry name" value="GCVT_N"/>
</dbReference>
<sequence>MAVASRPRLRVPGLLPSDPAREIYRVRRGAATVVALRPDDRITVRDLDGGQRAELTVLAPDGRDDFAGLGTAPTARATVLRSLVERGGDGAETIVARLARTGFDPSEAAAVEVFDRFTPPGAEQVFRAEREVIVVVGAPQGEPVVEGGIPASDLQLEVRRAEPARGPLEPALPEPLAEPRLDFQVDRASALAYEVRAGEFIQVIDVRGRQCSDFLAFSAPKLQDGKERGLDATATRSLMGNAYPSPGLCSKFFDHDLEPLVEVVRDTVGRHDTFGLACTRKYYEDMGYFGHVNCSDNFNAQLGPYTIEPRTGWPAINFFFNTAFDAHNLYVVDEPWSRPGDYVLLRAMTDLVCLSSACPSDIDPANAWNPTEVHVRVYPAKERFSAAIAHRVTPDAEPKLTRETGFHPRTSARTGRMTEYNGYWLPTAYDNLGAVAEYWACRERAAIMDLSPLRKFEILGPDAEALLQATMTRDIRRLADGQVVYTAMCNETGGMLDDGTVFRLAPDNFRFVGGCEYDGIWLREQAERLGLRVWVKESTDDLHNVAVQGPASREILSRVVWTAPAQTPFPELKWFRFSVARLHGPQGIPLIASRTGYSGELGYELFCHPQDAPAVWDAVMEAGTPHGLQPLGLDALDMLRIEAGLIFAGYEFDDQVDPFEAGIGFTVTPGKEEDFVGKEALAQRRAHPQRTLVGLELQGNETAGHGDCVHVGRSQVGVVTSGTRSPILKKNIALCRMAIQYAEIGTEVEVGKLDGQQKRIPATVVRYPFYDPDKTRPRS</sequence>
<dbReference type="InterPro" id="IPR029043">
    <property type="entry name" value="GcvT/YgfZ_C"/>
</dbReference>
<accession>A0A7M2Z167</accession>
<dbReference type="Pfam" id="PF09347">
    <property type="entry name" value="DUF1989"/>
    <property type="match status" value="1"/>
</dbReference>
<keyword evidence="5" id="KW-1185">Reference proteome</keyword>
<dbReference type="GO" id="GO:0008168">
    <property type="term" value="F:methyltransferase activity"/>
    <property type="evidence" value="ECO:0007669"/>
    <property type="project" value="UniProtKB-KW"/>
</dbReference>
<dbReference type="InterPro" id="IPR027266">
    <property type="entry name" value="TrmE/GcvT-like"/>
</dbReference>
<dbReference type="InterPro" id="IPR018959">
    <property type="entry name" value="DUF1989"/>
</dbReference>
<protein>
    <submittedName>
        <fullName evidence="4">Aminomethyltransferase</fullName>
    </submittedName>
</protein>